<keyword evidence="5" id="KW-1185">Reference proteome</keyword>
<evidence type="ECO:0000256" key="1">
    <source>
        <dbReference type="ARBA" id="ARBA00022729"/>
    </source>
</evidence>
<evidence type="ECO:0000313" key="4">
    <source>
        <dbReference type="EMBL" id="UVI28822.1"/>
    </source>
</evidence>
<feature type="signal peptide" evidence="3">
    <location>
        <begin position="1"/>
        <end position="19"/>
    </location>
</feature>
<organism evidence="4 5">
    <name type="scientific">Paenibacillus spongiae</name>
    <dbReference type="NCBI Taxonomy" id="2909671"/>
    <lineage>
        <taxon>Bacteria</taxon>
        <taxon>Bacillati</taxon>
        <taxon>Bacillota</taxon>
        <taxon>Bacilli</taxon>
        <taxon>Bacillales</taxon>
        <taxon>Paenibacillaceae</taxon>
        <taxon>Paenibacillus</taxon>
    </lineage>
</organism>
<evidence type="ECO:0000256" key="2">
    <source>
        <dbReference type="SAM" id="MobiDB-lite"/>
    </source>
</evidence>
<evidence type="ECO:0000256" key="3">
    <source>
        <dbReference type="SAM" id="SignalP"/>
    </source>
</evidence>
<dbReference type="Proteomes" id="UP001057877">
    <property type="component" value="Chromosome"/>
</dbReference>
<feature type="region of interest" description="Disordered" evidence="2">
    <location>
        <begin position="25"/>
        <end position="47"/>
    </location>
</feature>
<proteinExistence type="predicted"/>
<name>A0ABY5S4L1_9BACL</name>
<sequence length="557" mass="62645">MKLKLAAICLVVFMLIATACGGGDKGQNGKANQSEGTQDTDKAPEFDKDDMFGKYAEPITLSLGKSVSTKDTNLPSGDTVDNNEFYRFIENKLNVKVTHAWQTETVDAYQQKLSVSIASRDLPDAFIVNEKQLKHLVEADLIADLTDIYHSLASPLVKDYYESYGDLVLNRATIDGKLMALPSTTISGQHNLTWIRQDWLEKLELNPPKTLDDLIAVAKSFIENDPDGNNKKDTYGMTGIPELGGVGYSTPNTFETIFGAIDAYKSQWLKDKSGNVVYSSILPEMKTALAKLHELYAAGIIDKEFPVRKDPNELAAGGKLGIVFAPWWFPYTNTFPDSIKNDPKAEWKPYSGPVDADGKYNTYDVDPAGSYLVVRKGYKHPEAVMKVLNVEYQALRWLDPDAVDIYKGLNVSWTLWPFALQLDYKDAVYRYHMELKNAWEAKDPSQITTQFVKGWYDNVAINAENPKKNLAAWSEAMSRMDGSAEANPANYNEVQNVFYGRTKTMEQKWAILEKMENETFLKIVLGEEPLDKFDAFVKEWKKLGGDQITKEVEEEAK</sequence>
<dbReference type="PANTHER" id="PTHR43649:SF33">
    <property type="entry name" value="POLYGALACTURONAN_RHAMNOGALACTURONAN-BINDING PROTEIN YTCQ"/>
    <property type="match status" value="1"/>
</dbReference>
<gene>
    <name evidence="4" type="ORF">L1F29_25780</name>
</gene>
<accession>A0ABY5S4L1</accession>
<dbReference type="PANTHER" id="PTHR43649">
    <property type="entry name" value="ARABINOSE-BINDING PROTEIN-RELATED"/>
    <property type="match status" value="1"/>
</dbReference>
<dbReference type="SUPFAM" id="SSF53850">
    <property type="entry name" value="Periplasmic binding protein-like II"/>
    <property type="match status" value="1"/>
</dbReference>
<dbReference type="PROSITE" id="PS51257">
    <property type="entry name" value="PROKAR_LIPOPROTEIN"/>
    <property type="match status" value="1"/>
</dbReference>
<dbReference type="RefSeq" id="WP_258384910.1">
    <property type="nucleotide sequence ID" value="NZ_CP091430.1"/>
</dbReference>
<dbReference type="CDD" id="cd13580">
    <property type="entry name" value="PBP2_AlgQ_like_1"/>
    <property type="match status" value="1"/>
</dbReference>
<dbReference type="InterPro" id="IPR050490">
    <property type="entry name" value="Bact_solute-bd_prot1"/>
</dbReference>
<dbReference type="EMBL" id="CP091430">
    <property type="protein sequence ID" value="UVI28822.1"/>
    <property type="molecule type" value="Genomic_DNA"/>
</dbReference>
<feature type="chain" id="PRO_5045779201" evidence="3">
    <location>
        <begin position="20"/>
        <end position="557"/>
    </location>
</feature>
<dbReference type="Gene3D" id="3.40.190.10">
    <property type="entry name" value="Periplasmic binding protein-like II"/>
    <property type="match status" value="2"/>
</dbReference>
<protein>
    <submittedName>
        <fullName evidence="4">Extracellular solute-binding protein</fullName>
    </submittedName>
</protein>
<evidence type="ECO:0000313" key="5">
    <source>
        <dbReference type="Proteomes" id="UP001057877"/>
    </source>
</evidence>
<keyword evidence="1 3" id="KW-0732">Signal</keyword>
<reference evidence="4" key="1">
    <citation type="submission" date="2022-01" db="EMBL/GenBank/DDBJ databases">
        <title>Paenibacillus spongiae sp. nov., isolated from marine sponge.</title>
        <authorList>
            <person name="Li Z."/>
            <person name="Zhang M."/>
        </authorList>
    </citation>
    <scope>NUCLEOTIDE SEQUENCE</scope>
    <source>
        <strain evidence="4">PHS-Z3</strain>
    </source>
</reference>